<keyword evidence="1" id="KW-1133">Transmembrane helix</keyword>
<protein>
    <submittedName>
        <fullName evidence="2">Uncharacterized protein</fullName>
    </submittedName>
</protein>
<comment type="caution">
    <text evidence="2">The sequence shown here is derived from an EMBL/GenBank/DDBJ whole genome shotgun (WGS) entry which is preliminary data.</text>
</comment>
<keyword evidence="3" id="KW-1185">Reference proteome</keyword>
<reference evidence="2 3" key="1">
    <citation type="journal article" date="2013" name="BMC Microbiol.">
        <title>Identification of the type II cytochrome c maturation pathway in anammox bacteria by comparative genomics.</title>
        <authorList>
            <person name="Ferousi C."/>
            <person name="Speth D.R."/>
            <person name="Reimann J."/>
            <person name="Op den Camp H.J."/>
            <person name="Allen J.W."/>
            <person name="Keltjens J.T."/>
            <person name="Jetten M.S."/>
        </authorList>
    </citation>
    <scope>NUCLEOTIDE SEQUENCE [LARGE SCALE GENOMIC DNA]</scope>
    <source>
        <strain evidence="2">RU1</strain>
    </source>
</reference>
<dbReference type="PATRIC" id="fig|380242.3.peg.1052"/>
<dbReference type="SUPFAM" id="SSF53474">
    <property type="entry name" value="alpha/beta-Hydrolases"/>
    <property type="match status" value="1"/>
</dbReference>
<keyword evidence="1" id="KW-0472">Membrane</keyword>
<evidence type="ECO:0000313" key="3">
    <source>
        <dbReference type="Proteomes" id="UP000034954"/>
    </source>
</evidence>
<name>A0A0M2UX47_9BACT</name>
<dbReference type="InterPro" id="IPR029058">
    <property type="entry name" value="AB_hydrolase_fold"/>
</dbReference>
<proteinExistence type="predicted"/>
<keyword evidence="1" id="KW-0812">Transmembrane</keyword>
<dbReference type="EMBL" id="LAQJ01000104">
    <property type="protein sequence ID" value="KKO20447.1"/>
    <property type="molecule type" value="Genomic_DNA"/>
</dbReference>
<dbReference type="Proteomes" id="UP000034954">
    <property type="component" value="Unassembled WGS sequence"/>
</dbReference>
<dbReference type="AlphaFoldDB" id="A0A0M2UX47"/>
<accession>A0A0M2UX47</accession>
<organism evidence="2 3">
    <name type="scientific">Candidatus Brocadia fulgida</name>
    <dbReference type="NCBI Taxonomy" id="380242"/>
    <lineage>
        <taxon>Bacteria</taxon>
        <taxon>Pseudomonadati</taxon>
        <taxon>Planctomycetota</taxon>
        <taxon>Candidatus Brocadiia</taxon>
        <taxon>Candidatus Brocadiales</taxon>
        <taxon>Candidatus Brocadiaceae</taxon>
        <taxon>Candidatus Brocadia</taxon>
    </lineage>
</organism>
<gene>
    <name evidence="2" type="ORF">BROFUL_00832</name>
</gene>
<feature type="transmembrane region" description="Helical" evidence="1">
    <location>
        <begin position="144"/>
        <end position="168"/>
    </location>
</feature>
<sequence length="453" mass="52043">MAEEEKPEPKQAVVLIHGIGEQVPMDTLRGFVEAVWVTDSSLRWSNKPAQALSKPDAISGNFELRRLTTADNRDKKRTDFFEFYWAHLMEGTTLSHVGAWAKVLVLRWPWRVPRQLRGIWYLIIALFLLAVIAGLNHVFKFVPISLWVIKVGSFAWFIFNSLLIGFLIKYAGDAARYLHVAPPNIEIRRRIREAGIQLLEKLHSSPRYDRIIVVGHSLGSVIGYDILTHLWVRYHNAHVMAASRNPTTYTELDKLENMVRESLTGSLDIKTYQTIQSAYLTELQSQGNKWKVTDFVTLGSPLAHASVLLARDERNFVRKEEEREFPACPPVLEDRTVKKLKLKTFSFEKDGVWVPHHAAVFAPTRWTNLYFPCHWTFWGDLIGGPVAPMFGQGVKDVAVKTNLRLGLFSHTLYWSFPKNWKERTGTPLWIQQLRNAVRILQNNEGGRVSHLKK</sequence>
<feature type="transmembrane region" description="Helical" evidence="1">
    <location>
        <begin position="119"/>
        <end position="138"/>
    </location>
</feature>
<evidence type="ECO:0000256" key="1">
    <source>
        <dbReference type="SAM" id="Phobius"/>
    </source>
</evidence>
<evidence type="ECO:0000313" key="2">
    <source>
        <dbReference type="EMBL" id="KKO20447.1"/>
    </source>
</evidence>